<protein>
    <submittedName>
        <fullName evidence="5">M60 family metallopeptidase</fullName>
    </submittedName>
</protein>
<sequence length="1376" mass="141152">MPSSKRLVHAALAALLAAGLSAAAAPAFTAIADTTPLTGESAGTGATTPSDTAPDGGAEAAGDATGDIAPDPAGDPAAAGGPDSAAAAPAESAETTEPIEPAEAVMPATPLEDAVDAAADGAVIEVSGAIELTRPLGVTGKSVTLRAVAPTVITRAAAYPRSGGLPDAMVRLGAGGALTLDSASGEADSLVLDGGNAESNEALVRIDGAGAAFTQRTGATVQQGRASYKPWAGVYVRNGEFRLDGGVIRNCRAQRNAAIAVERSGRVVMTDGAITGNHATYSEASVWIGGVFEMSGGSITANGANYTVPSGGMVQVLGDGVLVFTGGTIGESTVSNRCAVILEGAATLRMGSGARIVGERDHIRLNQGTVLVADSPLTGHDADSPVPVVLQGAPDAGRLVATAPDAGYAATLRTLLRVSADGSSDMLPLMADPTAPNRLVLPTGDAAELMDLLDSPYADNLGYTLRPELLVDGAFDDLRARLDAFYGGAAAPDAADRYERLAYLERQKRYLEQERDAVEASTMTLSQLGSAASDRTRTQHMFRFDNLDITGYYLGPGARRLNLYLDADDPSAVRLAWRQVGRSENNSYESLNMGERGGLRNGENRISIDLSGRKYGSMLFLINDSADNAVRARLEGADANAPDAPAVTGTQLGRHPFYVYDAEHPERFWDYVRELRDHVRQVRDGAAQDMTMIQLGDGGNAQFSMRASLLAGVLDQESVTSSQSAAGYVGRANAAVQEWLDFYWSFEGFDPAETGGPNAPSPMRVHISFTSTVSSPSTMYAFNRYFHMPEGVMRSFLNGSSMYGWGMSHEYGHMLDNTVFSVPEETNNLFSLAGARHGAIMAMGEGAFSTGIYHGNVLRATRRWDERLARIASDPGFMYDWNENGVWGEYIWAHLVAWWNGLHYFDGWDYADYDYGSGPYTAERAAEVRTWGAYGAMTRMLRGEPGTVAEIDRLTAGISNDGQPHAQYNRLAVAATMAIGYDFADYLAAMGQNDLSPAVREYCARYPKMPRKVMYYSVDVDAAEINGAKPFDGPVDVGTTVSEADGAITVDAALAGDAAGTYVAAWELYRNDELVGFSRTPRFVYAKTGDEKPEEFRVVAYDVRLNPNVAAADEDPGDAGAGDSDGAEPGTGGDPGSNEPDGGGDAGDPGDGDAGDDGGPENGQPGDGGHDDGSGDAGVGDGSGDGHPDEGGGAGNAGDVAGDGGDAGGDVDGGTDADGDAGNAGTDHDGGSGDGTEDGDPGHAGEADGDDTDPGDGETAPPADGASGDAGAGAVGDQDGTAPDDSPGGVPGDESGEPSDGSAADGADGADGGGPLGAGTGRPPAGGFPLGAADGSGAATPTRLARTGAVLASALALAVLAAALGVAAAAMRGTRR</sequence>
<evidence type="ECO:0000313" key="6">
    <source>
        <dbReference type="Proteomes" id="UP000812844"/>
    </source>
</evidence>
<reference evidence="5 6" key="1">
    <citation type="submission" date="2021-05" db="EMBL/GenBank/DDBJ databases">
        <title>Phylogenetic classification of ten novel species belonging to the genus Bifidobacterium comprising B. colchicus sp. nov., B. abeli sp. nov., B. bicoloris sp. nov., B. guerezis sp. nov., B. rosaliae sp. nov., B. santillanensis sp. nov., B. argentati sp. nov., B. amazzoni sp. nov., B. pluviali sp. nov., and B. pinnaculum sp. nov.</title>
        <authorList>
            <person name="Lugli G.A."/>
            <person name="Ruiz Garcia L."/>
            <person name="Margolles A."/>
            <person name="Ventura M."/>
        </authorList>
    </citation>
    <scope>NUCLEOTIDE SEQUENCE [LARGE SCALE GENOMIC DNA]</scope>
    <source>
        <strain evidence="5 6">6T3</strain>
    </source>
</reference>
<dbReference type="InterPro" id="IPR031161">
    <property type="entry name" value="Peptidase_M60_dom"/>
</dbReference>
<dbReference type="RefSeq" id="WP_219079509.1">
    <property type="nucleotide sequence ID" value="NZ_JAHBBD010000001.1"/>
</dbReference>
<evidence type="ECO:0000256" key="2">
    <source>
        <dbReference type="SAM" id="Phobius"/>
    </source>
</evidence>
<feature type="compositionally biased region" description="Gly residues" evidence="1">
    <location>
        <begin position="1309"/>
        <end position="1320"/>
    </location>
</feature>
<keyword evidence="2" id="KW-0472">Membrane</keyword>
<feature type="compositionally biased region" description="Low complexity" evidence="1">
    <location>
        <begin position="1257"/>
        <end position="1267"/>
    </location>
</feature>
<evidence type="ECO:0000313" key="5">
    <source>
        <dbReference type="EMBL" id="MBW3081819.1"/>
    </source>
</evidence>
<feature type="compositionally biased region" description="Gly residues" evidence="1">
    <location>
        <begin position="1129"/>
        <end position="1147"/>
    </location>
</feature>
<dbReference type="EMBL" id="JAHBBD010000001">
    <property type="protein sequence ID" value="MBW3081819.1"/>
    <property type="molecule type" value="Genomic_DNA"/>
</dbReference>
<feature type="compositionally biased region" description="Acidic residues" evidence="1">
    <location>
        <begin position="1148"/>
        <end position="1159"/>
    </location>
</feature>
<evidence type="ECO:0000256" key="3">
    <source>
        <dbReference type="SAM" id="SignalP"/>
    </source>
</evidence>
<accession>A0ABS6W5P5</accession>
<comment type="caution">
    <text evidence="5">The sequence shown here is derived from an EMBL/GenBank/DDBJ whole genome shotgun (WGS) entry which is preliminary data.</text>
</comment>
<evidence type="ECO:0000259" key="4">
    <source>
        <dbReference type="SMART" id="SM01276"/>
    </source>
</evidence>
<feature type="compositionally biased region" description="Low complexity" evidence="1">
    <location>
        <begin position="51"/>
        <end position="97"/>
    </location>
</feature>
<feature type="compositionally biased region" description="Acidic residues" evidence="1">
    <location>
        <begin position="1247"/>
        <end position="1256"/>
    </location>
</feature>
<feature type="compositionally biased region" description="Low complexity" evidence="1">
    <location>
        <begin position="1298"/>
        <end position="1307"/>
    </location>
</feature>
<keyword evidence="3" id="KW-0732">Signal</keyword>
<feature type="domain" description="Peptidase M60" evidence="4">
    <location>
        <begin position="545"/>
        <end position="907"/>
    </location>
</feature>
<keyword evidence="2" id="KW-0812">Transmembrane</keyword>
<dbReference type="Proteomes" id="UP000812844">
    <property type="component" value="Unassembled WGS sequence"/>
</dbReference>
<keyword evidence="2" id="KW-1133">Transmembrane helix</keyword>
<feature type="chain" id="PRO_5047016457" evidence="3">
    <location>
        <begin position="25"/>
        <end position="1376"/>
    </location>
</feature>
<name>A0ABS6W5P5_9BIFI</name>
<organism evidence="5 6">
    <name type="scientific">Bifidobacterium phasiani</name>
    <dbReference type="NCBI Taxonomy" id="2834431"/>
    <lineage>
        <taxon>Bacteria</taxon>
        <taxon>Bacillati</taxon>
        <taxon>Actinomycetota</taxon>
        <taxon>Actinomycetes</taxon>
        <taxon>Bifidobacteriales</taxon>
        <taxon>Bifidobacteriaceae</taxon>
        <taxon>Bifidobacterium</taxon>
    </lineage>
</organism>
<dbReference type="SMART" id="SM01276">
    <property type="entry name" value="M60-like"/>
    <property type="match status" value="1"/>
</dbReference>
<keyword evidence="6" id="KW-1185">Reference proteome</keyword>
<proteinExistence type="predicted"/>
<gene>
    <name evidence="5" type="ORF">KIH73_00210</name>
</gene>
<feature type="region of interest" description="Disordered" evidence="1">
    <location>
        <begin position="1110"/>
        <end position="1340"/>
    </location>
</feature>
<feature type="transmembrane region" description="Helical" evidence="2">
    <location>
        <begin position="1349"/>
        <end position="1371"/>
    </location>
</feature>
<dbReference type="Pfam" id="PF13402">
    <property type="entry name" value="Peptidase_M60"/>
    <property type="match status" value="1"/>
</dbReference>
<feature type="compositionally biased region" description="Gly residues" evidence="1">
    <location>
        <begin position="1191"/>
        <end position="1212"/>
    </location>
</feature>
<feature type="region of interest" description="Disordered" evidence="1">
    <location>
        <begin position="36"/>
        <end position="97"/>
    </location>
</feature>
<evidence type="ECO:0000256" key="1">
    <source>
        <dbReference type="SAM" id="MobiDB-lite"/>
    </source>
</evidence>
<feature type="signal peptide" evidence="3">
    <location>
        <begin position="1"/>
        <end position="24"/>
    </location>
</feature>